<evidence type="ECO:0000256" key="4">
    <source>
        <dbReference type="PROSITE-ProRule" id="PRU00268"/>
    </source>
</evidence>
<dbReference type="GO" id="GO:1990904">
    <property type="term" value="C:ribonucleoprotein complex"/>
    <property type="evidence" value="ECO:0007669"/>
    <property type="project" value="UniProtKB-UniRule"/>
</dbReference>
<dbReference type="Gene3D" id="3.30.230.10">
    <property type="match status" value="1"/>
</dbReference>
<dbReference type="SUPFAM" id="SSF54211">
    <property type="entry name" value="Ribosomal protein S5 domain 2-like"/>
    <property type="match status" value="1"/>
</dbReference>
<reference evidence="8 9" key="1">
    <citation type="journal article" date="2019" name="Nat. Ecol. Evol.">
        <title>Megaphylogeny resolves global patterns of mushroom evolution.</title>
        <authorList>
            <person name="Varga T."/>
            <person name="Krizsan K."/>
            <person name="Foldi C."/>
            <person name="Dima B."/>
            <person name="Sanchez-Garcia M."/>
            <person name="Sanchez-Ramirez S."/>
            <person name="Szollosi G.J."/>
            <person name="Szarkandi J.G."/>
            <person name="Papp V."/>
            <person name="Albert L."/>
            <person name="Andreopoulos W."/>
            <person name="Angelini C."/>
            <person name="Antonin V."/>
            <person name="Barry K.W."/>
            <person name="Bougher N.L."/>
            <person name="Buchanan P."/>
            <person name="Buyck B."/>
            <person name="Bense V."/>
            <person name="Catcheside P."/>
            <person name="Chovatia M."/>
            <person name="Cooper J."/>
            <person name="Damon W."/>
            <person name="Desjardin D."/>
            <person name="Finy P."/>
            <person name="Geml J."/>
            <person name="Haridas S."/>
            <person name="Hughes K."/>
            <person name="Justo A."/>
            <person name="Karasinski D."/>
            <person name="Kautmanova I."/>
            <person name="Kiss B."/>
            <person name="Kocsube S."/>
            <person name="Kotiranta H."/>
            <person name="LaButti K.M."/>
            <person name="Lechner B.E."/>
            <person name="Liimatainen K."/>
            <person name="Lipzen A."/>
            <person name="Lukacs Z."/>
            <person name="Mihaltcheva S."/>
            <person name="Morgado L.N."/>
            <person name="Niskanen T."/>
            <person name="Noordeloos M.E."/>
            <person name="Ohm R.A."/>
            <person name="Ortiz-Santana B."/>
            <person name="Ovrebo C."/>
            <person name="Racz N."/>
            <person name="Riley R."/>
            <person name="Savchenko A."/>
            <person name="Shiryaev A."/>
            <person name="Soop K."/>
            <person name="Spirin V."/>
            <person name="Szebenyi C."/>
            <person name="Tomsovsky M."/>
            <person name="Tulloss R.E."/>
            <person name="Uehling J."/>
            <person name="Grigoriev I.V."/>
            <person name="Vagvolgyi C."/>
            <person name="Papp T."/>
            <person name="Martin F.M."/>
            <person name="Miettinen O."/>
            <person name="Hibbett D.S."/>
            <person name="Nagy L.G."/>
        </authorList>
    </citation>
    <scope>NUCLEOTIDE SEQUENCE [LARGE SCALE GENOMIC DNA]</scope>
    <source>
        <strain evidence="8 9">CBS 166.37</strain>
    </source>
</reference>
<dbReference type="GO" id="GO:0003723">
    <property type="term" value="F:RNA binding"/>
    <property type="evidence" value="ECO:0007669"/>
    <property type="project" value="InterPro"/>
</dbReference>
<organism evidence="8 9">
    <name type="scientific">Crucibulum laeve</name>
    <dbReference type="NCBI Taxonomy" id="68775"/>
    <lineage>
        <taxon>Eukaryota</taxon>
        <taxon>Fungi</taxon>
        <taxon>Dikarya</taxon>
        <taxon>Basidiomycota</taxon>
        <taxon>Agaricomycotina</taxon>
        <taxon>Agaricomycetes</taxon>
        <taxon>Agaricomycetidae</taxon>
        <taxon>Agaricales</taxon>
        <taxon>Agaricineae</taxon>
        <taxon>Nidulariaceae</taxon>
        <taxon>Crucibulum</taxon>
    </lineage>
</organism>
<evidence type="ECO:0000313" key="8">
    <source>
        <dbReference type="EMBL" id="TFK38011.1"/>
    </source>
</evidence>
<evidence type="ECO:0000256" key="2">
    <source>
        <dbReference type="ARBA" id="ARBA00022980"/>
    </source>
</evidence>
<feature type="compositionally biased region" description="Basic residues" evidence="6">
    <location>
        <begin position="447"/>
        <end position="456"/>
    </location>
</feature>
<evidence type="ECO:0000256" key="1">
    <source>
        <dbReference type="ARBA" id="ARBA00008945"/>
    </source>
</evidence>
<gene>
    <name evidence="8" type="ORF">BDQ12DRAFT_652263</name>
</gene>
<dbReference type="InterPro" id="IPR014721">
    <property type="entry name" value="Ribsml_uS5_D2-typ_fold_subgr"/>
</dbReference>
<sequence>MNRLLFRPVARAIRVQKPSISQQCVRRSLHASAIRRNGSKESPADILNVLKKDSKFDLLFNTLRPGMNQDELAVTIAMLLVTTRSNTANMERLESVLPQYLMGRDLSQVQEMVETYVKNPMHLQGVQSAEDVDSIQAEVRKLIRSREELAELAAATRAREAAQRPEETGAGQRSVVETTGEALSEEEIETSRSYTPYPDLMTADDLLDPRDVLELPPTKDSPYHNRVIIRNHVSVFDTPKAVSEGMEDDNAPEDTESDQRNEWVKRLPVDNAYYTGLYHSILMRRRVIQQTGKGKIGRISYTVLLGDGNGLIGLGEGKHENSQVALNAARLDALKNMDYVERFEKRTVWTEMETKLGATKLILRPRPVGFGLRCNPYLHQILRAAGFKDVSAKVWGSRNKLNVIKAAFRLLQAGHEPTGMGDGIGGPGRTQHKGSGMKGKDEVERARGRKLISLRK</sequence>
<accession>A0A5C3MA52</accession>
<dbReference type="EMBL" id="ML213605">
    <property type="protein sequence ID" value="TFK38011.1"/>
    <property type="molecule type" value="Genomic_DNA"/>
</dbReference>
<dbReference type="Pfam" id="PF03719">
    <property type="entry name" value="Ribosomal_S5_C"/>
    <property type="match status" value="1"/>
</dbReference>
<dbReference type="Gene3D" id="3.30.160.20">
    <property type="match status" value="1"/>
</dbReference>
<dbReference type="SUPFAM" id="SSF54768">
    <property type="entry name" value="dsRNA-binding domain-like"/>
    <property type="match status" value="1"/>
</dbReference>
<dbReference type="GO" id="GO:0005840">
    <property type="term" value="C:ribosome"/>
    <property type="evidence" value="ECO:0007669"/>
    <property type="project" value="UniProtKB-KW"/>
</dbReference>
<evidence type="ECO:0000256" key="6">
    <source>
        <dbReference type="SAM" id="MobiDB-lite"/>
    </source>
</evidence>
<comment type="similarity">
    <text evidence="1 5">Belongs to the universal ribosomal protein uS5 family.</text>
</comment>
<dbReference type="PROSITE" id="PS50881">
    <property type="entry name" value="S5_DSRBD"/>
    <property type="match status" value="1"/>
</dbReference>
<evidence type="ECO:0000259" key="7">
    <source>
        <dbReference type="PROSITE" id="PS50881"/>
    </source>
</evidence>
<dbReference type="InterPro" id="IPR000851">
    <property type="entry name" value="Ribosomal_uS5"/>
</dbReference>
<name>A0A5C3MA52_9AGAR</name>
<dbReference type="GO" id="GO:0003735">
    <property type="term" value="F:structural constituent of ribosome"/>
    <property type="evidence" value="ECO:0007669"/>
    <property type="project" value="UniProtKB-UniRule"/>
</dbReference>
<dbReference type="OrthoDB" id="309483at2759"/>
<dbReference type="PANTHER" id="PTHR48277:SF1">
    <property type="entry name" value="MITOCHONDRIAL RIBOSOMAL PROTEIN S5"/>
    <property type="match status" value="1"/>
</dbReference>
<proteinExistence type="inferred from homology"/>
<evidence type="ECO:0000313" key="9">
    <source>
        <dbReference type="Proteomes" id="UP000308652"/>
    </source>
</evidence>
<keyword evidence="3 4" id="KW-0687">Ribonucleoprotein</keyword>
<evidence type="ECO:0000256" key="3">
    <source>
        <dbReference type="ARBA" id="ARBA00023274"/>
    </source>
</evidence>
<dbReference type="InterPro" id="IPR013810">
    <property type="entry name" value="Ribosomal_uS5_N"/>
</dbReference>
<dbReference type="AlphaFoldDB" id="A0A5C3MA52"/>
<dbReference type="GO" id="GO:0005737">
    <property type="term" value="C:cytoplasm"/>
    <property type="evidence" value="ECO:0007669"/>
    <property type="project" value="UniProtKB-ARBA"/>
</dbReference>
<dbReference type="InterPro" id="IPR020568">
    <property type="entry name" value="Ribosomal_Su5_D2-typ_SF"/>
</dbReference>
<keyword evidence="2 4" id="KW-0689">Ribosomal protein</keyword>
<dbReference type="Pfam" id="PF00333">
    <property type="entry name" value="Ribosomal_S5"/>
    <property type="match status" value="1"/>
</dbReference>
<dbReference type="STRING" id="68775.A0A5C3MA52"/>
<feature type="compositionally biased region" description="Basic and acidic residues" evidence="6">
    <location>
        <begin position="157"/>
        <end position="167"/>
    </location>
</feature>
<evidence type="ECO:0000256" key="5">
    <source>
        <dbReference type="RuleBase" id="RU003823"/>
    </source>
</evidence>
<dbReference type="PANTHER" id="PTHR48277">
    <property type="entry name" value="MITOCHONDRIAL RIBOSOMAL PROTEIN S5"/>
    <property type="match status" value="1"/>
</dbReference>
<protein>
    <recommendedName>
        <fullName evidence="7">S5 DRBM domain-containing protein</fullName>
    </recommendedName>
</protein>
<feature type="region of interest" description="Disordered" evidence="6">
    <location>
        <begin position="418"/>
        <end position="456"/>
    </location>
</feature>
<dbReference type="InterPro" id="IPR005324">
    <property type="entry name" value="Ribosomal_uS5_C"/>
</dbReference>
<dbReference type="FunFam" id="3.30.230.10:FF:000002">
    <property type="entry name" value="30S ribosomal protein S5"/>
    <property type="match status" value="1"/>
</dbReference>
<dbReference type="Proteomes" id="UP000308652">
    <property type="component" value="Unassembled WGS sequence"/>
</dbReference>
<feature type="domain" description="S5 DRBM" evidence="7">
    <location>
        <begin position="277"/>
        <end position="340"/>
    </location>
</feature>
<keyword evidence="9" id="KW-1185">Reference proteome</keyword>
<dbReference type="GO" id="GO:0006412">
    <property type="term" value="P:translation"/>
    <property type="evidence" value="ECO:0007669"/>
    <property type="project" value="InterPro"/>
</dbReference>
<feature type="region of interest" description="Disordered" evidence="6">
    <location>
        <begin position="156"/>
        <end position="190"/>
    </location>
</feature>